<sequence>MYIRRGGSVRSAWKLSWVILLAVTGPVGCASNESMSLISEYAKQTSQVQEELLKVYQTADEVRINANLVEAARDGVTGKDLQFKTIDNAGQETLLQNLHDFSQSIYLLSTDDRGEALDNNSEKLNDSLMSLAENSQVNGIDSKQVEIISVSVNALARAYTERARYQYLKQILIDSQPVIQSSFDSLNGELEAWKTATKVSLEKELRIRLFLLNNPNLCESRDDAKCVNYYHSLEERVDAYRKAYALKSHIILLDTQFSKLEKALKAIQNLNVSVVNSLNEDDDFSKAAAKKAIKSTQKQIDAIKEFRNKLKD</sequence>
<dbReference type="EMBL" id="LOSJ02000002">
    <property type="protein sequence ID" value="PNM57909.1"/>
    <property type="molecule type" value="Genomic_DNA"/>
</dbReference>
<keyword evidence="2" id="KW-1185">Reference proteome</keyword>
<evidence type="ECO:0000313" key="1">
    <source>
        <dbReference type="EMBL" id="PNM57909.1"/>
    </source>
</evidence>
<dbReference type="OrthoDB" id="5906462at2"/>
<dbReference type="Proteomes" id="UP000053748">
    <property type="component" value="Unassembled WGS sequence"/>
</dbReference>
<comment type="caution">
    <text evidence="1">The sequence shown here is derived from an EMBL/GenBank/DDBJ whole genome shotgun (WGS) entry which is preliminary data.</text>
</comment>
<name>A0A2J9V2A1_VIBMI</name>
<protein>
    <submittedName>
        <fullName evidence="1">Uncharacterized protein</fullName>
    </submittedName>
</protein>
<gene>
    <name evidence="1" type="ORF">AL544_018605</name>
</gene>
<proteinExistence type="predicted"/>
<accession>A0A2J9V2A1</accession>
<dbReference type="AlphaFoldDB" id="A0A2J9V2A1"/>
<reference evidence="1" key="1">
    <citation type="submission" date="2017-12" db="EMBL/GenBank/DDBJ databases">
        <title>FDA dAtabase for Regulatory Grade micrObial Sequences (FDA-ARGOS): Supporting development and validation of Infectious Disease Dx tests.</title>
        <authorList>
            <person name="Hoffmann M."/>
            <person name="Allard M."/>
            <person name="Evans P."/>
            <person name="Brown E."/>
            <person name="Tallon L.J."/>
            <person name="Sadzewicz L."/>
            <person name="Sengamalay N."/>
            <person name="Ott S."/>
            <person name="Godinez A."/>
            <person name="Nagaraj S."/>
            <person name="Vavikolanu K."/>
            <person name="Aluvathingal J."/>
            <person name="Nadendla S."/>
            <person name="Hobson J."/>
            <person name="Sichtig H."/>
        </authorList>
    </citation>
    <scope>NUCLEOTIDE SEQUENCE [LARGE SCALE GENOMIC DNA]</scope>
    <source>
        <strain evidence="1">FDAARGOS_113</strain>
    </source>
</reference>
<dbReference type="RefSeq" id="WP_000275927.1">
    <property type="nucleotide sequence ID" value="NZ_CAWMSS010000001.1"/>
</dbReference>
<evidence type="ECO:0000313" key="2">
    <source>
        <dbReference type="Proteomes" id="UP000053748"/>
    </source>
</evidence>
<organism evidence="1 2">
    <name type="scientific">Vibrio mimicus</name>
    <dbReference type="NCBI Taxonomy" id="674"/>
    <lineage>
        <taxon>Bacteria</taxon>
        <taxon>Pseudomonadati</taxon>
        <taxon>Pseudomonadota</taxon>
        <taxon>Gammaproteobacteria</taxon>
        <taxon>Vibrionales</taxon>
        <taxon>Vibrionaceae</taxon>
        <taxon>Vibrio</taxon>
    </lineage>
</organism>